<feature type="region of interest" description="Disordered" evidence="1">
    <location>
        <begin position="138"/>
        <end position="169"/>
    </location>
</feature>
<feature type="compositionally biased region" description="Acidic residues" evidence="1">
    <location>
        <begin position="253"/>
        <end position="278"/>
    </location>
</feature>
<evidence type="ECO:0000256" key="1">
    <source>
        <dbReference type="SAM" id="MobiDB-lite"/>
    </source>
</evidence>
<feature type="region of interest" description="Disordered" evidence="1">
    <location>
        <begin position="191"/>
        <end position="296"/>
    </location>
</feature>
<evidence type="ECO:0000313" key="2">
    <source>
        <dbReference type="EMBL" id="KAK7516608.1"/>
    </source>
</evidence>
<sequence>MAAERDAREQAYLMICKGGKMWPAVRCRPPMEVPTEVQLQQQSQFHICVFVPIIQEFHWKMETDLTTFDNDEMNKFTRDDDPERFEAFAAILERMVDETEPDYGWWASEILSHKLHKDFFENEPVHYKSSSDSELELTSAARVVQPPKPRASGSGGTKAGRKNTQSRIKGNAKVVKQLSWLNQIHQEATQNLEKKEKRKKRKSMYIPDEIDDEAEPPRKKIAKSAQAKVSKESDDLKPSDLSSSSRKVTQDDSVFDMDDDDDDDFFDMDDDESIDELEFANKQKKEEAQEGTKTQG</sequence>
<proteinExistence type="predicted"/>
<feature type="compositionally biased region" description="Basic and acidic residues" evidence="1">
    <location>
        <begin position="279"/>
        <end position="290"/>
    </location>
</feature>
<reference evidence="2 3" key="1">
    <citation type="submission" date="2024-04" db="EMBL/GenBank/DDBJ databases">
        <title>Phyllosticta paracitricarpa is synonymous to the EU quarantine fungus P. citricarpa based on phylogenomic analyses.</title>
        <authorList>
            <consortium name="Lawrence Berkeley National Laboratory"/>
            <person name="Van Ingen-Buijs V.A."/>
            <person name="Van Westerhoven A.C."/>
            <person name="Haridas S."/>
            <person name="Skiadas P."/>
            <person name="Martin F."/>
            <person name="Groenewald J.Z."/>
            <person name="Crous P.W."/>
            <person name="Seidl M.F."/>
        </authorList>
    </citation>
    <scope>NUCLEOTIDE SEQUENCE [LARGE SCALE GENOMIC DNA]</scope>
    <source>
        <strain evidence="2 3">CBS 123371</strain>
    </source>
</reference>
<keyword evidence="3" id="KW-1185">Reference proteome</keyword>
<evidence type="ECO:0000313" key="3">
    <source>
        <dbReference type="Proteomes" id="UP001363622"/>
    </source>
</evidence>
<dbReference type="Proteomes" id="UP001363622">
    <property type="component" value="Unassembled WGS sequence"/>
</dbReference>
<name>A0ABR1KM75_9PEZI</name>
<feature type="compositionally biased region" description="Basic and acidic residues" evidence="1">
    <location>
        <begin position="229"/>
        <end position="238"/>
    </location>
</feature>
<protein>
    <submittedName>
        <fullName evidence="2">Uncharacterized protein</fullName>
    </submittedName>
</protein>
<accession>A0ABR1KM75</accession>
<comment type="caution">
    <text evidence="2">The sequence shown here is derived from an EMBL/GenBank/DDBJ whole genome shotgun (WGS) entry which is preliminary data.</text>
</comment>
<gene>
    <name evidence="2" type="ORF">IWZ03DRAFT_193558</name>
</gene>
<dbReference type="EMBL" id="JBBPHU010000006">
    <property type="protein sequence ID" value="KAK7516608.1"/>
    <property type="molecule type" value="Genomic_DNA"/>
</dbReference>
<organism evidence="2 3">
    <name type="scientific">Phyllosticta citriasiana</name>
    <dbReference type="NCBI Taxonomy" id="595635"/>
    <lineage>
        <taxon>Eukaryota</taxon>
        <taxon>Fungi</taxon>
        <taxon>Dikarya</taxon>
        <taxon>Ascomycota</taxon>
        <taxon>Pezizomycotina</taxon>
        <taxon>Dothideomycetes</taxon>
        <taxon>Dothideomycetes incertae sedis</taxon>
        <taxon>Botryosphaeriales</taxon>
        <taxon>Phyllostictaceae</taxon>
        <taxon>Phyllosticta</taxon>
    </lineage>
</organism>